<dbReference type="InterPro" id="IPR003008">
    <property type="entry name" value="Tubulin_FtsZ_GTPase"/>
</dbReference>
<dbReference type="Gene3D" id="3.40.50.1440">
    <property type="entry name" value="Tubulin/FtsZ, GTPase domain"/>
    <property type="match status" value="1"/>
</dbReference>
<keyword evidence="3 8" id="KW-0132">Cell division</keyword>
<evidence type="ECO:0000256" key="3">
    <source>
        <dbReference type="ARBA" id="ARBA00022618"/>
    </source>
</evidence>
<comment type="function">
    <text evidence="8 10">Essential cell division protein that forms a contractile ring structure (Z ring) at the future cell division site. The regulation of the ring assembly controls the timing and the location of cell division. One of the functions of the FtsZ ring is to recruit other cell division proteins to the septum to produce a new cell wall between the dividing cells. Binds GTP and shows GTPase activity.</text>
</comment>
<sequence length="546" mass="59280">MKDYRFDLPKNQKSIIKVIGVGGGGSNAVNHMYNQGIKDVEFVVVNTDAQALKSSPVPLRLQLGANLTEGLGAGANPEQGRNAALESQEEIRELLADNTKMVFITAGMGGGTGTGAAPILAKIAKELNILTVGIVTAPFMFEGRKKMAVAQAGIEALRENCDTVLVILNDKLREIYGNLAIRTAFGKADDILTTAAKSIAEIITVHQDVNVDFEDVKTVMKDAGAAVMGSSTEEGEGRAIRAAGAAISSPLLNNVDIKGAQKILLSIMSGEEEELSMDELSEITEYIQEKAGDNAEVIFGQGIDPELGKAIRVTVIATGFEMDKLDKSSSSTEAAKVQPTPVVSTPTATPEVQDEDVKTVINLESGKSEKVKEEPISNGSTFVFSTPKTPIQSTEGPVKEDPKQESFKFDFPSAKEKTAEVKSTPEPEKIVHDLYEEEEETPKKENLSEEASAEPAKPVFANDYYEQMKQKAIQRAHERFEKLKGSRSLNPSPEELKEKLEVPAYLRKNVTLNEPEHSSENSISKFNINDENEILGNNRFLHDNVD</sequence>
<dbReference type="SUPFAM" id="SSF52490">
    <property type="entry name" value="Tubulin nucleotide-binding domain-like"/>
    <property type="match status" value="1"/>
</dbReference>
<dbReference type="GO" id="GO:0032153">
    <property type="term" value="C:cell division site"/>
    <property type="evidence" value="ECO:0007669"/>
    <property type="project" value="UniProtKB-UniRule"/>
</dbReference>
<evidence type="ECO:0000313" key="15">
    <source>
        <dbReference type="Proteomes" id="UP000297647"/>
    </source>
</evidence>
<comment type="subcellular location">
    <subcellularLocation>
        <location evidence="8">Cytoplasm</location>
    </subcellularLocation>
    <text evidence="8">Assembles at midcell at the inner surface of the cytoplasmic membrane.</text>
</comment>
<name>A0A4Y9QVM1_9BACT</name>
<keyword evidence="4 8" id="KW-0547">Nucleotide-binding</keyword>
<comment type="caution">
    <text evidence="14">The sequence shown here is derived from an EMBL/GenBank/DDBJ whole genome shotgun (WGS) entry which is preliminary data.</text>
</comment>
<evidence type="ECO:0000256" key="11">
    <source>
        <dbReference type="SAM" id="MobiDB-lite"/>
    </source>
</evidence>
<dbReference type="GO" id="GO:0005737">
    <property type="term" value="C:cytoplasm"/>
    <property type="evidence" value="ECO:0007669"/>
    <property type="project" value="UniProtKB-SubCell"/>
</dbReference>
<reference evidence="14 15" key="1">
    <citation type="submission" date="2019-03" db="EMBL/GenBank/DDBJ databases">
        <title>Algoriphagus sp. nov, a new strain isolated from root system soil of mangrove plant Kandelia.</title>
        <authorList>
            <person name="Yin Q."/>
            <person name="Wang K."/>
            <person name="Song Z."/>
        </authorList>
    </citation>
    <scope>NUCLEOTIDE SEQUENCE [LARGE SCALE GENOMIC DNA]</scope>
    <source>
        <strain evidence="14 15">XY-J91</strain>
    </source>
</reference>
<dbReference type="SUPFAM" id="SSF55307">
    <property type="entry name" value="Tubulin C-terminal domain-like"/>
    <property type="match status" value="1"/>
</dbReference>
<dbReference type="PANTHER" id="PTHR30314:SF3">
    <property type="entry name" value="MITOCHONDRIAL DIVISION PROTEIN FSZA"/>
    <property type="match status" value="1"/>
</dbReference>
<feature type="region of interest" description="Disordered" evidence="11">
    <location>
        <begin position="436"/>
        <end position="461"/>
    </location>
</feature>
<evidence type="ECO:0000256" key="2">
    <source>
        <dbReference type="ARBA" id="ARBA00022490"/>
    </source>
</evidence>
<feature type="binding site" evidence="8">
    <location>
        <begin position="23"/>
        <end position="27"/>
    </location>
    <ligand>
        <name>GTP</name>
        <dbReference type="ChEBI" id="CHEBI:37565"/>
    </ligand>
</feature>
<feature type="compositionally biased region" description="Polar residues" evidence="11">
    <location>
        <begin position="520"/>
        <end position="529"/>
    </location>
</feature>
<feature type="domain" description="Tubulin/FtsZ 2-layer sandwich" evidence="13">
    <location>
        <begin position="209"/>
        <end position="329"/>
    </location>
</feature>
<dbReference type="EMBL" id="SPSB01000002">
    <property type="protein sequence ID" value="TFV96307.1"/>
    <property type="molecule type" value="Genomic_DNA"/>
</dbReference>
<comment type="subunit">
    <text evidence="8">Homodimer. Polymerizes to form a dynamic ring structure in a strictly GTP-dependent manner. Interacts directly with several other division proteins.</text>
</comment>
<dbReference type="FunFam" id="3.40.50.1440:FF:000023">
    <property type="entry name" value="Cell division protein FtsZ"/>
    <property type="match status" value="1"/>
</dbReference>
<evidence type="ECO:0000259" key="12">
    <source>
        <dbReference type="SMART" id="SM00864"/>
    </source>
</evidence>
<dbReference type="HAMAP" id="MF_00909">
    <property type="entry name" value="FtsZ"/>
    <property type="match status" value="1"/>
</dbReference>
<dbReference type="InterPro" id="IPR020805">
    <property type="entry name" value="Cell_div_FtsZ_CS"/>
</dbReference>
<feature type="domain" description="Tubulin/FtsZ GTPase" evidence="12">
    <location>
        <begin position="15"/>
        <end position="207"/>
    </location>
</feature>
<dbReference type="NCBIfam" id="TIGR00065">
    <property type="entry name" value="ftsZ"/>
    <property type="match status" value="1"/>
</dbReference>
<dbReference type="PROSITE" id="PS01134">
    <property type="entry name" value="FTSZ_1"/>
    <property type="match status" value="1"/>
</dbReference>
<evidence type="ECO:0000313" key="14">
    <source>
        <dbReference type="EMBL" id="TFV96307.1"/>
    </source>
</evidence>
<dbReference type="AlphaFoldDB" id="A0A4Y9QVM1"/>
<dbReference type="InterPro" id="IPR037103">
    <property type="entry name" value="Tubulin/FtsZ-like_C"/>
</dbReference>
<dbReference type="OrthoDB" id="9813375at2"/>
<keyword evidence="15" id="KW-1185">Reference proteome</keyword>
<dbReference type="InterPro" id="IPR008280">
    <property type="entry name" value="Tub_FtsZ_C"/>
</dbReference>
<feature type="compositionally biased region" description="Polar residues" evidence="11">
    <location>
        <begin position="377"/>
        <end position="395"/>
    </location>
</feature>
<feature type="region of interest" description="Disordered" evidence="11">
    <location>
        <begin position="511"/>
        <end position="546"/>
    </location>
</feature>
<dbReference type="Pfam" id="PF12327">
    <property type="entry name" value="FtsZ_C"/>
    <property type="match status" value="1"/>
</dbReference>
<dbReference type="RefSeq" id="WP_135072788.1">
    <property type="nucleotide sequence ID" value="NZ_SPSB01000002.1"/>
</dbReference>
<dbReference type="CDD" id="cd02201">
    <property type="entry name" value="FtsZ_type1"/>
    <property type="match status" value="1"/>
</dbReference>
<evidence type="ECO:0000256" key="10">
    <source>
        <dbReference type="RuleBase" id="RU000631"/>
    </source>
</evidence>
<dbReference type="InterPro" id="IPR045061">
    <property type="entry name" value="FtsZ/CetZ"/>
</dbReference>
<comment type="similarity">
    <text evidence="1 8 10">Belongs to the FtsZ family.</text>
</comment>
<dbReference type="GO" id="GO:0005525">
    <property type="term" value="F:GTP binding"/>
    <property type="evidence" value="ECO:0007669"/>
    <property type="project" value="UniProtKB-UniRule"/>
</dbReference>
<accession>A0A4Y9QVM1</accession>
<feature type="binding site" evidence="8">
    <location>
        <position position="189"/>
    </location>
    <ligand>
        <name>GTP</name>
        <dbReference type="ChEBI" id="CHEBI:37565"/>
    </ligand>
</feature>
<dbReference type="PROSITE" id="PS01135">
    <property type="entry name" value="FTSZ_2"/>
    <property type="match status" value="1"/>
</dbReference>
<proteinExistence type="inferred from homology"/>
<dbReference type="Pfam" id="PF00091">
    <property type="entry name" value="Tubulin"/>
    <property type="match status" value="1"/>
</dbReference>
<feature type="binding site" evidence="8">
    <location>
        <position position="142"/>
    </location>
    <ligand>
        <name>GTP</name>
        <dbReference type="ChEBI" id="CHEBI:37565"/>
    </ligand>
</feature>
<dbReference type="Gene3D" id="3.30.1330.20">
    <property type="entry name" value="Tubulin/FtsZ, C-terminal domain"/>
    <property type="match status" value="1"/>
</dbReference>
<evidence type="ECO:0000256" key="6">
    <source>
        <dbReference type="ARBA" id="ARBA00023210"/>
    </source>
</evidence>
<protein>
    <recommendedName>
        <fullName evidence="8 9">Cell division protein FtsZ</fullName>
    </recommendedName>
</protein>
<dbReference type="PRINTS" id="PR00423">
    <property type="entry name" value="CELLDVISFTSZ"/>
</dbReference>
<feature type="binding site" evidence="8">
    <location>
        <position position="146"/>
    </location>
    <ligand>
        <name>GTP</name>
        <dbReference type="ChEBI" id="CHEBI:37565"/>
    </ligand>
</feature>
<dbReference type="InterPro" id="IPR036525">
    <property type="entry name" value="Tubulin/FtsZ_GTPase_sf"/>
</dbReference>
<dbReference type="GO" id="GO:0000917">
    <property type="term" value="P:division septum assembly"/>
    <property type="evidence" value="ECO:0007669"/>
    <property type="project" value="UniProtKB-KW"/>
</dbReference>
<dbReference type="GO" id="GO:0043093">
    <property type="term" value="P:FtsZ-dependent cytokinesis"/>
    <property type="evidence" value="ECO:0007669"/>
    <property type="project" value="UniProtKB-UniRule"/>
</dbReference>
<dbReference type="InterPro" id="IPR024757">
    <property type="entry name" value="FtsZ_C"/>
</dbReference>
<dbReference type="Proteomes" id="UP000297647">
    <property type="component" value="Unassembled WGS sequence"/>
</dbReference>
<dbReference type="GO" id="GO:0051258">
    <property type="term" value="P:protein polymerization"/>
    <property type="evidence" value="ECO:0007669"/>
    <property type="project" value="UniProtKB-UniRule"/>
</dbReference>
<dbReference type="SMART" id="SM00864">
    <property type="entry name" value="Tubulin"/>
    <property type="match status" value="1"/>
</dbReference>
<evidence type="ECO:0000259" key="13">
    <source>
        <dbReference type="SMART" id="SM00865"/>
    </source>
</evidence>
<feature type="region of interest" description="Disordered" evidence="11">
    <location>
        <begin position="369"/>
        <end position="405"/>
    </location>
</feature>
<dbReference type="SMART" id="SM00865">
    <property type="entry name" value="Tubulin_C"/>
    <property type="match status" value="1"/>
</dbReference>
<keyword evidence="7 8" id="KW-0131">Cell cycle</keyword>
<evidence type="ECO:0000256" key="1">
    <source>
        <dbReference type="ARBA" id="ARBA00009690"/>
    </source>
</evidence>
<evidence type="ECO:0000256" key="4">
    <source>
        <dbReference type="ARBA" id="ARBA00022741"/>
    </source>
</evidence>
<evidence type="ECO:0000256" key="5">
    <source>
        <dbReference type="ARBA" id="ARBA00023134"/>
    </source>
</evidence>
<feature type="binding site" evidence="8">
    <location>
        <begin position="111"/>
        <end position="113"/>
    </location>
    <ligand>
        <name>GTP</name>
        <dbReference type="ChEBI" id="CHEBI:37565"/>
    </ligand>
</feature>
<gene>
    <name evidence="8 14" type="primary">ftsZ</name>
    <name evidence="14" type="ORF">E4S40_07860</name>
</gene>
<dbReference type="InterPro" id="IPR018316">
    <property type="entry name" value="Tubulin/FtsZ_2-layer-sand-dom"/>
</dbReference>
<feature type="compositionally biased region" description="Low complexity" evidence="11">
    <location>
        <begin position="337"/>
        <end position="351"/>
    </location>
</feature>
<keyword evidence="6 8" id="KW-0717">Septation</keyword>
<organism evidence="14 15">
    <name type="scientific">Algoriphagus kandeliae</name>
    <dbReference type="NCBI Taxonomy" id="2562278"/>
    <lineage>
        <taxon>Bacteria</taxon>
        <taxon>Pseudomonadati</taxon>
        <taxon>Bacteroidota</taxon>
        <taxon>Cytophagia</taxon>
        <taxon>Cytophagales</taxon>
        <taxon>Cyclobacteriaceae</taxon>
        <taxon>Algoriphagus</taxon>
    </lineage>
</organism>
<keyword evidence="2 8" id="KW-0963">Cytoplasm</keyword>
<evidence type="ECO:0000256" key="7">
    <source>
        <dbReference type="ARBA" id="ARBA00023306"/>
    </source>
</evidence>
<keyword evidence="5 8" id="KW-0342">GTP-binding</keyword>
<dbReference type="PANTHER" id="PTHR30314">
    <property type="entry name" value="CELL DIVISION PROTEIN FTSZ-RELATED"/>
    <property type="match status" value="1"/>
</dbReference>
<dbReference type="InterPro" id="IPR000158">
    <property type="entry name" value="Cell_div_FtsZ"/>
</dbReference>
<evidence type="ECO:0000256" key="9">
    <source>
        <dbReference type="NCBIfam" id="TIGR00065"/>
    </source>
</evidence>
<dbReference type="GO" id="GO:0003924">
    <property type="term" value="F:GTPase activity"/>
    <property type="evidence" value="ECO:0007669"/>
    <property type="project" value="UniProtKB-UniRule"/>
</dbReference>
<feature type="region of interest" description="Disordered" evidence="11">
    <location>
        <begin position="325"/>
        <end position="356"/>
    </location>
</feature>
<evidence type="ECO:0000256" key="8">
    <source>
        <dbReference type="HAMAP-Rule" id="MF_00909"/>
    </source>
</evidence>